<keyword evidence="4" id="KW-1185">Reference proteome</keyword>
<dbReference type="SUPFAM" id="SSF56601">
    <property type="entry name" value="beta-lactamase/transpeptidase-like"/>
    <property type="match status" value="1"/>
</dbReference>
<dbReference type="GO" id="GO:0016787">
    <property type="term" value="F:hydrolase activity"/>
    <property type="evidence" value="ECO:0007669"/>
    <property type="project" value="UniProtKB-KW"/>
</dbReference>
<proteinExistence type="predicted"/>
<dbReference type="RefSeq" id="WP_317081572.1">
    <property type="nucleotide sequence ID" value="NZ_CP136594.1"/>
</dbReference>
<dbReference type="EC" id="3.-.-.-" evidence="3"/>
<dbReference type="PANTHER" id="PTHR43283:SF7">
    <property type="entry name" value="BETA-LACTAMASE-RELATED DOMAIN-CONTAINING PROTEIN"/>
    <property type="match status" value="1"/>
</dbReference>
<evidence type="ECO:0000313" key="3">
    <source>
        <dbReference type="EMBL" id="WOE75028.1"/>
    </source>
</evidence>
<dbReference type="InterPro" id="IPR050789">
    <property type="entry name" value="Diverse_Enzym_Activities"/>
</dbReference>
<dbReference type="Pfam" id="PF00144">
    <property type="entry name" value="Beta-lactamase"/>
    <property type="match status" value="1"/>
</dbReference>
<dbReference type="PANTHER" id="PTHR43283">
    <property type="entry name" value="BETA-LACTAMASE-RELATED"/>
    <property type="match status" value="1"/>
</dbReference>
<keyword evidence="3" id="KW-0378">Hydrolase</keyword>
<dbReference type="Proteomes" id="UP001302429">
    <property type="component" value="Chromosome"/>
</dbReference>
<sequence length="382" mass="41472">MSFSLRAASLGLAATALAGGAVLLASAAPAPVTEKPAETAENADPIIDYRDGNRISANRLRDAVEPMFEAEEFAETRAIIIVEDGEIIAERYAKGYDRETRFISWSMAKTVTSVLIGILVSDGRLALDEPAPVPEWQRPGDPRGAITLRQLLHMSSGLDHTEAGDPPYESDEVRALFLDGAADAAGYAKAKTLEAQPGEQFEYSTNTSFILSDIITRELTDSTDPDVRQRVMAQFIKGRLTEPLGLTSMFPEYDAAGTMLGGSLIHATARDWAKFGEFLRNGGAVDGNQILPKSWIRFMLTSSEIDPAYAGHIWLNKQRTGGRNPVLFPNNGPDNVFAMLGHLGQKVIVSPDKRVTMVRLGKTQDEVGAPIDRKMGEILAVL</sequence>
<evidence type="ECO:0000313" key="4">
    <source>
        <dbReference type="Proteomes" id="UP001302429"/>
    </source>
</evidence>
<protein>
    <submittedName>
        <fullName evidence="3">Serine hydrolase</fullName>
        <ecNumber evidence="3">3.-.-.-</ecNumber>
    </submittedName>
</protein>
<organism evidence="3 4">
    <name type="scientific">Alterisphingorhabdus coralli</name>
    <dbReference type="NCBI Taxonomy" id="3071408"/>
    <lineage>
        <taxon>Bacteria</taxon>
        <taxon>Pseudomonadati</taxon>
        <taxon>Pseudomonadota</taxon>
        <taxon>Alphaproteobacteria</taxon>
        <taxon>Sphingomonadales</taxon>
        <taxon>Sphingomonadaceae</taxon>
        <taxon>Alterisphingorhabdus (ex Yan et al. 2024)</taxon>
    </lineage>
</organism>
<feature type="signal peptide" evidence="1">
    <location>
        <begin position="1"/>
        <end position="27"/>
    </location>
</feature>
<accession>A0AA97F6U1</accession>
<feature type="domain" description="Beta-lactamase-related" evidence="2">
    <location>
        <begin position="78"/>
        <end position="366"/>
    </location>
</feature>
<dbReference type="KEGG" id="acoa:RB602_14520"/>
<dbReference type="InterPro" id="IPR001466">
    <property type="entry name" value="Beta-lactam-related"/>
</dbReference>
<dbReference type="EMBL" id="CP136594">
    <property type="protein sequence ID" value="WOE75028.1"/>
    <property type="molecule type" value="Genomic_DNA"/>
</dbReference>
<feature type="chain" id="PRO_5041695047" evidence="1">
    <location>
        <begin position="28"/>
        <end position="382"/>
    </location>
</feature>
<name>A0AA97F6U1_9SPHN</name>
<keyword evidence="1" id="KW-0732">Signal</keyword>
<gene>
    <name evidence="3" type="ORF">RB602_14520</name>
</gene>
<dbReference type="AlphaFoldDB" id="A0AA97F6U1"/>
<evidence type="ECO:0000256" key="1">
    <source>
        <dbReference type="SAM" id="SignalP"/>
    </source>
</evidence>
<reference evidence="3 4" key="1">
    <citation type="submission" date="2023-10" db="EMBL/GenBank/DDBJ databases">
        <title>Complete genome sequence of a Sphingomonadaceae bacterium.</title>
        <authorList>
            <person name="Yan C."/>
        </authorList>
    </citation>
    <scope>NUCLEOTIDE SEQUENCE [LARGE SCALE GENOMIC DNA]</scope>
    <source>
        <strain evidence="3 4">SCSIO 66989</strain>
    </source>
</reference>
<dbReference type="InterPro" id="IPR012338">
    <property type="entry name" value="Beta-lactam/transpept-like"/>
</dbReference>
<dbReference type="Gene3D" id="3.40.710.10">
    <property type="entry name" value="DD-peptidase/beta-lactamase superfamily"/>
    <property type="match status" value="1"/>
</dbReference>
<evidence type="ECO:0000259" key="2">
    <source>
        <dbReference type="Pfam" id="PF00144"/>
    </source>
</evidence>